<protein>
    <recommendedName>
        <fullName evidence="4">YtpI-like protein</fullName>
    </recommendedName>
</protein>
<accession>A0ABR9B1D4</accession>
<dbReference type="EMBL" id="JACYTN010000019">
    <property type="protein sequence ID" value="MBD8500188.1"/>
    <property type="molecule type" value="Genomic_DNA"/>
</dbReference>
<dbReference type="Pfam" id="PF14007">
    <property type="entry name" value="YtpI"/>
    <property type="match status" value="1"/>
</dbReference>
<dbReference type="InterPro" id="IPR025618">
    <property type="entry name" value="YtpI"/>
</dbReference>
<keyword evidence="3" id="KW-1185">Reference proteome</keyword>
<name>A0ABR9B1D4_9BACL</name>
<feature type="transmembrane region" description="Helical" evidence="1">
    <location>
        <begin position="69"/>
        <end position="87"/>
    </location>
</feature>
<organism evidence="2 3">
    <name type="scientific">Paenibacillus arenosi</name>
    <dbReference type="NCBI Taxonomy" id="2774142"/>
    <lineage>
        <taxon>Bacteria</taxon>
        <taxon>Bacillati</taxon>
        <taxon>Bacillota</taxon>
        <taxon>Bacilli</taxon>
        <taxon>Bacillales</taxon>
        <taxon>Paenibacillaceae</taxon>
        <taxon>Paenibacillus</taxon>
    </lineage>
</organism>
<gene>
    <name evidence="2" type="ORF">IFO66_17995</name>
</gene>
<keyword evidence="1" id="KW-0812">Transmembrane</keyword>
<sequence length="98" mass="11026">MYAIQITLLVLICATSLLSLVYSIRSRRSQDQVKRGLFAARTNICMGFMLIFIAIIQMTMFPTTGTLRIVFGAILLAIGVFNLVAGLRNHSYFTRLQH</sequence>
<proteinExistence type="predicted"/>
<evidence type="ECO:0000313" key="2">
    <source>
        <dbReference type="EMBL" id="MBD8500188.1"/>
    </source>
</evidence>
<feature type="transmembrane region" description="Helical" evidence="1">
    <location>
        <begin position="36"/>
        <end position="57"/>
    </location>
</feature>
<evidence type="ECO:0000313" key="3">
    <source>
        <dbReference type="Proteomes" id="UP000634529"/>
    </source>
</evidence>
<evidence type="ECO:0000256" key="1">
    <source>
        <dbReference type="SAM" id="Phobius"/>
    </source>
</evidence>
<reference evidence="2 3" key="1">
    <citation type="submission" date="2020-09" db="EMBL/GenBank/DDBJ databases">
        <title>Paenibacillus sp. CAU 1523 isolated from sand of Haeundae Beach.</title>
        <authorList>
            <person name="Kim W."/>
        </authorList>
    </citation>
    <scope>NUCLEOTIDE SEQUENCE [LARGE SCALE GENOMIC DNA]</scope>
    <source>
        <strain evidence="2 3">CAU 1523</strain>
    </source>
</reference>
<dbReference type="Proteomes" id="UP000634529">
    <property type="component" value="Unassembled WGS sequence"/>
</dbReference>
<keyword evidence="1" id="KW-1133">Transmembrane helix</keyword>
<feature type="transmembrane region" description="Helical" evidence="1">
    <location>
        <begin position="6"/>
        <end position="24"/>
    </location>
</feature>
<evidence type="ECO:0008006" key="4">
    <source>
        <dbReference type="Google" id="ProtNLM"/>
    </source>
</evidence>
<comment type="caution">
    <text evidence="2">The sequence shown here is derived from an EMBL/GenBank/DDBJ whole genome shotgun (WGS) entry which is preliminary data.</text>
</comment>
<keyword evidence="1" id="KW-0472">Membrane</keyword>